<proteinExistence type="predicted"/>
<evidence type="ECO:0000313" key="1">
    <source>
        <dbReference type="EMBL" id="EKO32587.1"/>
    </source>
</evidence>
<gene>
    <name evidence="1" type="ORF">LEP1GSC179_0748</name>
</gene>
<dbReference type="AlphaFoldDB" id="A0A0E2BB43"/>
<dbReference type="Proteomes" id="UP000006329">
    <property type="component" value="Unassembled WGS sequence"/>
</dbReference>
<keyword evidence="2" id="KW-1185">Reference proteome</keyword>
<evidence type="ECO:0000313" key="2">
    <source>
        <dbReference type="Proteomes" id="UP000006329"/>
    </source>
</evidence>
<organism evidence="1 2">
    <name type="scientific">Leptospira santarosai str. MOR084</name>
    <dbReference type="NCBI Taxonomy" id="1049984"/>
    <lineage>
        <taxon>Bacteria</taxon>
        <taxon>Pseudomonadati</taxon>
        <taxon>Spirochaetota</taxon>
        <taxon>Spirochaetia</taxon>
        <taxon>Leptospirales</taxon>
        <taxon>Leptospiraceae</taxon>
        <taxon>Leptospira</taxon>
    </lineage>
</organism>
<reference evidence="1" key="1">
    <citation type="submission" date="2012-10" db="EMBL/GenBank/DDBJ databases">
        <authorList>
            <person name="Harkins D.M."/>
            <person name="Durkin A.S."/>
            <person name="Brinkac L.M."/>
            <person name="Haft D.H."/>
            <person name="Selengut J.D."/>
            <person name="Sanka R."/>
            <person name="DePew J."/>
            <person name="Purushe J."/>
            <person name="Matthias M.A."/>
            <person name="Vinetz J.M."/>
            <person name="Sutton G.G."/>
            <person name="Nierman W.C."/>
            <person name="Fouts D.E."/>
        </authorList>
    </citation>
    <scope>NUCLEOTIDE SEQUENCE [LARGE SCALE GENOMIC DNA]</scope>
    <source>
        <strain evidence="1">MOR084</strain>
    </source>
</reference>
<accession>A0A0E2BB43</accession>
<dbReference type="EMBL" id="AHON02000064">
    <property type="protein sequence ID" value="EKO32587.1"/>
    <property type="molecule type" value="Genomic_DNA"/>
</dbReference>
<comment type="caution">
    <text evidence="1">The sequence shown here is derived from an EMBL/GenBank/DDBJ whole genome shotgun (WGS) entry which is preliminary data.</text>
</comment>
<name>A0A0E2BB43_9LEPT</name>
<protein>
    <submittedName>
        <fullName evidence="1">Uncharacterized protein</fullName>
    </submittedName>
</protein>
<sequence length="42" mass="5267">MHERIQKLKETIKVLDKEKERIRVIVVRLEIRIQEKEVDFFM</sequence>